<comment type="caution">
    <text evidence="12">Was originally thought to be a dihydrodipicolinate synthase (DHDPS), catalyzing the condensation of (S)-aspartate-beta-semialdehyde [(S)-ASA] and pyruvate to dihydrodipicolinate (DHDP). However, it was shown in E.coli that the product of the enzymatic reaction is not dihydrodipicolinate but in fact (4S)-4-hydroxy-2,3,4,5-tetrahydro-(2S)-dipicolinic acid (HTPA), and that the consecutive dehydration reaction leading to DHDP is not spontaneous but catalyzed by DapB.</text>
</comment>
<dbReference type="GO" id="GO:0005829">
    <property type="term" value="C:cytosol"/>
    <property type="evidence" value="ECO:0007669"/>
    <property type="project" value="TreeGrafter"/>
</dbReference>
<comment type="subcellular location">
    <subcellularLocation>
        <location evidence="12">Cytoplasm</location>
    </subcellularLocation>
</comment>
<dbReference type="EMBL" id="QVES01000001">
    <property type="protein sequence ID" value="RGB90333.1"/>
    <property type="molecule type" value="Genomic_DNA"/>
</dbReference>
<evidence type="ECO:0000256" key="13">
    <source>
        <dbReference type="PIRNR" id="PIRNR001365"/>
    </source>
</evidence>
<dbReference type="GO" id="GO:0008840">
    <property type="term" value="F:4-hydroxy-tetrahydrodipicolinate synthase activity"/>
    <property type="evidence" value="ECO:0007669"/>
    <property type="project" value="UniProtKB-UniRule"/>
</dbReference>
<organism evidence="17 22">
    <name type="scientific">Faecalibacterium prausnitzii</name>
    <dbReference type="NCBI Taxonomy" id="853"/>
    <lineage>
        <taxon>Bacteria</taxon>
        <taxon>Bacillati</taxon>
        <taxon>Bacillota</taxon>
        <taxon>Clostridia</taxon>
        <taxon>Eubacteriales</taxon>
        <taxon>Oscillospiraceae</taxon>
        <taxon>Faecalibacterium</taxon>
    </lineage>
</organism>
<evidence type="ECO:0000313" key="17">
    <source>
        <dbReference type="EMBL" id="PDX71430.1"/>
    </source>
</evidence>
<reference evidence="16 27" key="5">
    <citation type="journal article" date="2019" name="Nat. Med.">
        <title>A library of human gut bacterial isolates paired with longitudinal multiomics data enables mechanistic microbiome research.</title>
        <authorList>
            <person name="Poyet M."/>
            <person name="Groussin M."/>
            <person name="Gibbons S.M."/>
            <person name="Avila-Pacheco J."/>
            <person name="Jiang X."/>
            <person name="Kearney S.M."/>
            <person name="Perrotta A.R."/>
            <person name="Berdy B."/>
            <person name="Zhao S."/>
            <person name="Lieberman T.D."/>
            <person name="Swanson P.K."/>
            <person name="Smith M."/>
            <person name="Roesemann S."/>
            <person name="Alexander J.E."/>
            <person name="Rich S.A."/>
            <person name="Livny J."/>
            <person name="Vlamakis H."/>
            <person name="Clish C."/>
            <person name="Bullock K."/>
            <person name="Deik A."/>
            <person name="Scott J."/>
            <person name="Pierce K.A."/>
            <person name="Xavier R.J."/>
            <person name="Alm E.J."/>
        </authorList>
    </citation>
    <scope>NUCLEOTIDE SEQUENCE [LARGE SCALE GENOMIC DNA]</scope>
    <source>
        <strain evidence="16 27">BIOML-B1</strain>
    </source>
</reference>
<dbReference type="Proteomes" id="UP000462091">
    <property type="component" value="Unassembled WGS sequence"/>
</dbReference>
<feature type="active site" description="Schiff-base intermediate with substrate" evidence="12 14">
    <location>
        <position position="165"/>
    </location>
</feature>
<comment type="similarity">
    <text evidence="3 12 13">Belongs to the DapA family.</text>
</comment>
<feature type="binding site" evidence="12 15">
    <location>
        <position position="207"/>
    </location>
    <ligand>
        <name>pyruvate</name>
        <dbReference type="ChEBI" id="CHEBI:15361"/>
    </ligand>
</feature>
<evidence type="ECO:0000313" key="19">
    <source>
        <dbReference type="EMBL" id="RAW67187.1"/>
    </source>
</evidence>
<dbReference type="PIRSF" id="PIRSF001365">
    <property type="entry name" value="DHDPS"/>
    <property type="match status" value="1"/>
</dbReference>
<dbReference type="AlphaFoldDB" id="A0A2A6ZX24"/>
<evidence type="ECO:0000313" key="20">
    <source>
        <dbReference type="EMBL" id="RGB90333.1"/>
    </source>
</evidence>
<dbReference type="EC" id="4.3.3.7" evidence="4 12"/>
<comment type="subunit">
    <text evidence="12">Homotetramer; dimer of dimers.</text>
</comment>
<feature type="active site" description="Proton donor/acceptor" evidence="12 14">
    <location>
        <position position="137"/>
    </location>
</feature>
<dbReference type="Proteomes" id="UP000260783">
    <property type="component" value="Unassembled WGS sequence"/>
</dbReference>
<evidence type="ECO:0000256" key="5">
    <source>
        <dbReference type="ARBA" id="ARBA00022490"/>
    </source>
</evidence>
<name>A0A2A6ZX24_9FIRM</name>
<evidence type="ECO:0000313" key="24">
    <source>
        <dbReference type="Proteomes" id="UP000250550"/>
    </source>
</evidence>
<accession>A0A2A6ZX24</accession>
<reference evidence="17" key="2">
    <citation type="submission" date="2017-07" db="EMBL/GenBank/DDBJ databases">
        <authorList>
            <person name="Sun Z.S."/>
            <person name="Albrecht U."/>
            <person name="Echele G."/>
            <person name="Lee C.C."/>
        </authorList>
    </citation>
    <scope>NUCLEOTIDE SEQUENCE</scope>
    <source>
        <strain evidence="17">CNCM I 4546</strain>
        <strain evidence="18">CNCM I 4573</strain>
    </source>
</reference>
<dbReference type="UniPathway" id="UPA00034">
    <property type="reaction ID" value="UER00017"/>
</dbReference>
<dbReference type="PRINTS" id="PR00146">
    <property type="entry name" value="DHPICSNTHASE"/>
</dbReference>
<dbReference type="InterPro" id="IPR005263">
    <property type="entry name" value="DapA"/>
</dbReference>
<evidence type="ECO:0000256" key="3">
    <source>
        <dbReference type="ARBA" id="ARBA00007592"/>
    </source>
</evidence>
<feature type="site" description="Part of a proton relay during catalysis" evidence="12">
    <location>
        <position position="48"/>
    </location>
</feature>
<dbReference type="CDD" id="cd00950">
    <property type="entry name" value="DHDPS"/>
    <property type="match status" value="1"/>
</dbReference>
<dbReference type="SMART" id="SM01130">
    <property type="entry name" value="DHDPS"/>
    <property type="match status" value="1"/>
</dbReference>
<evidence type="ECO:0000256" key="4">
    <source>
        <dbReference type="ARBA" id="ARBA00012086"/>
    </source>
</evidence>
<evidence type="ECO:0000313" key="16">
    <source>
        <dbReference type="EMBL" id="MSC50976.1"/>
    </source>
</evidence>
<evidence type="ECO:0000256" key="8">
    <source>
        <dbReference type="ARBA" id="ARBA00023154"/>
    </source>
</evidence>
<keyword evidence="6 12" id="KW-0028">Amino-acid biosynthesis</keyword>
<dbReference type="EMBL" id="QVEW01000001">
    <property type="protein sequence ID" value="RGC02435.1"/>
    <property type="molecule type" value="Genomic_DNA"/>
</dbReference>
<feature type="binding site" evidence="12 15">
    <location>
        <position position="49"/>
    </location>
    <ligand>
        <name>pyruvate</name>
        <dbReference type="ChEBI" id="CHEBI:15361"/>
    </ligand>
</feature>
<evidence type="ECO:0000256" key="12">
    <source>
        <dbReference type="HAMAP-Rule" id="MF_00418"/>
    </source>
</evidence>
<evidence type="ECO:0000256" key="7">
    <source>
        <dbReference type="ARBA" id="ARBA00022915"/>
    </source>
</evidence>
<feature type="site" description="Part of a proton relay during catalysis" evidence="12">
    <location>
        <position position="111"/>
    </location>
</feature>
<reference evidence="22 23" key="1">
    <citation type="journal article" date="2017" name="Front. Microbiol.">
        <title>New Insights into the Diversity of the Genus Faecalibacterium.</title>
        <authorList>
            <person name="Benevides L."/>
            <person name="Burman S."/>
            <person name="Martin R."/>
            <person name="Robert V."/>
            <person name="Thomas M."/>
            <person name="Miquel S."/>
            <person name="Chain F."/>
            <person name="Sokol H."/>
            <person name="Bermudez-Humaran L.G."/>
            <person name="Morrison M."/>
            <person name="Langella P."/>
            <person name="Azevedo V.A."/>
            <person name="Chatel J.M."/>
            <person name="Soares S."/>
        </authorList>
    </citation>
    <scope>NUCLEOTIDE SEQUENCE [LARGE SCALE GENOMIC DNA]</scope>
    <source>
        <strain evidence="17 22">CNCM I 4546</strain>
        <strain evidence="18 23">CNCM I 4573</strain>
    </source>
</reference>
<evidence type="ECO:0000256" key="2">
    <source>
        <dbReference type="ARBA" id="ARBA00005120"/>
    </source>
</evidence>
<dbReference type="RefSeq" id="WP_015538497.1">
    <property type="nucleotide sequence ID" value="NZ_BNEV01000014.1"/>
</dbReference>
<evidence type="ECO:0000313" key="26">
    <source>
        <dbReference type="Proteomes" id="UP000260783"/>
    </source>
</evidence>
<dbReference type="InterPro" id="IPR020625">
    <property type="entry name" value="Schiff_base-form_aldolases_AS"/>
</dbReference>
<dbReference type="NCBIfam" id="TIGR00674">
    <property type="entry name" value="dapA"/>
    <property type="match status" value="1"/>
</dbReference>
<dbReference type="Proteomes" id="UP000220157">
    <property type="component" value="Unassembled WGS sequence"/>
</dbReference>
<evidence type="ECO:0000313" key="18">
    <source>
        <dbReference type="EMBL" id="PDX74420.1"/>
    </source>
</evidence>
<dbReference type="PANTHER" id="PTHR12128">
    <property type="entry name" value="DIHYDRODIPICOLINATE SYNTHASE"/>
    <property type="match status" value="1"/>
</dbReference>
<dbReference type="Proteomes" id="UP000219901">
    <property type="component" value="Unassembled WGS sequence"/>
</dbReference>
<keyword evidence="5 12" id="KW-0963">Cytoplasm</keyword>
<sequence length="297" mass="31199">MKKPVFTGAGVAIITPMYEDGSINFDELGRIIEDQIARHTDAIIICGTTGECSTMTDEEQLAAIKFTVDTVNHRVPVIAGAGSNDTDHGCALAAKSAACGADALLMVTPYYNKTSQAGLVAHFTAMAEAGGIPVILYNVPSRTGLNIAPETALELSKHPLINGIKEASGNISQVAKVAALCGDALNIYSGNDDQVVPLLALGGKGVISVVSNVAPELVHNCCQAFFDRDTAKACALQLEMLPLEEALFCEVNPIPVKYAMNVLGWNAGECRLPLVEPSDAHKAKIEQALLAAGLIKE</sequence>
<comment type="function">
    <text evidence="1 12">Catalyzes the condensation of (S)-aspartate-beta-semialdehyde [(S)-ASA] and pyruvate to 4-hydroxy-tetrahydrodipicolinate (HTPA).</text>
</comment>
<dbReference type="Proteomes" id="UP000260782">
    <property type="component" value="Unassembled WGS sequence"/>
</dbReference>
<dbReference type="PROSITE" id="PS00666">
    <property type="entry name" value="DHDPS_2"/>
    <property type="match status" value="1"/>
</dbReference>
<comment type="catalytic activity">
    <reaction evidence="11 12">
        <text>L-aspartate 4-semialdehyde + pyruvate = (2S,4S)-4-hydroxy-2,3,4,5-tetrahydrodipicolinate + H2O + H(+)</text>
        <dbReference type="Rhea" id="RHEA:34171"/>
        <dbReference type="ChEBI" id="CHEBI:15361"/>
        <dbReference type="ChEBI" id="CHEBI:15377"/>
        <dbReference type="ChEBI" id="CHEBI:15378"/>
        <dbReference type="ChEBI" id="CHEBI:67139"/>
        <dbReference type="ChEBI" id="CHEBI:537519"/>
        <dbReference type="EC" id="4.3.3.7"/>
    </reaction>
</comment>
<dbReference type="GO" id="GO:0009089">
    <property type="term" value="P:lysine biosynthetic process via diaminopimelate"/>
    <property type="evidence" value="ECO:0007669"/>
    <property type="project" value="UniProtKB-UniRule"/>
</dbReference>
<dbReference type="SUPFAM" id="SSF51569">
    <property type="entry name" value="Aldolase"/>
    <property type="match status" value="1"/>
</dbReference>
<evidence type="ECO:0000256" key="10">
    <source>
        <dbReference type="ARBA" id="ARBA00023270"/>
    </source>
</evidence>
<dbReference type="InterPro" id="IPR002220">
    <property type="entry name" value="DapA-like"/>
</dbReference>
<dbReference type="Pfam" id="PF00701">
    <property type="entry name" value="DHDPS"/>
    <property type="match status" value="1"/>
</dbReference>
<keyword evidence="8 12" id="KW-0457">Lysine biosynthesis</keyword>
<dbReference type="GO" id="GO:0019877">
    <property type="term" value="P:diaminopimelate biosynthetic process"/>
    <property type="evidence" value="ECO:0007669"/>
    <property type="project" value="UniProtKB-UniRule"/>
</dbReference>
<evidence type="ECO:0000313" key="25">
    <source>
        <dbReference type="Proteomes" id="UP000260782"/>
    </source>
</evidence>
<reference evidence="19 24" key="3">
    <citation type="submission" date="2018-02" db="EMBL/GenBank/DDBJ databases">
        <title>Complete genome sequencing of Faecalibacterium prausnitzii strains isolated from the human gut.</title>
        <authorList>
            <person name="Fitzgerald B.C."/>
            <person name="Shkoporov A.N."/>
            <person name="Ross P.R."/>
            <person name="Hill C."/>
        </authorList>
    </citation>
    <scope>NUCLEOTIDE SEQUENCE [LARGE SCALE GENOMIC DNA]</scope>
    <source>
        <strain evidence="19 24">APC924/119</strain>
    </source>
</reference>
<evidence type="ECO:0000256" key="14">
    <source>
        <dbReference type="PIRSR" id="PIRSR001365-1"/>
    </source>
</evidence>
<keyword evidence="10 12" id="KW-0704">Schiff base</keyword>
<protein>
    <recommendedName>
        <fullName evidence="4 12">4-hydroxy-tetrahydrodipicolinate synthase</fullName>
        <shortName evidence="12">HTPA synthase</shortName>
        <ecNumber evidence="4 12">4.3.3.7</ecNumber>
    </recommendedName>
</protein>
<dbReference type="InterPro" id="IPR013785">
    <property type="entry name" value="Aldolase_TIM"/>
</dbReference>
<dbReference type="Proteomes" id="UP000250550">
    <property type="component" value="Unassembled WGS sequence"/>
</dbReference>
<evidence type="ECO:0000313" key="27">
    <source>
        <dbReference type="Proteomes" id="UP000462091"/>
    </source>
</evidence>
<evidence type="ECO:0000256" key="6">
    <source>
        <dbReference type="ARBA" id="ARBA00022605"/>
    </source>
</evidence>
<dbReference type="HAMAP" id="MF_00418">
    <property type="entry name" value="DapA"/>
    <property type="match status" value="1"/>
</dbReference>
<evidence type="ECO:0000256" key="9">
    <source>
        <dbReference type="ARBA" id="ARBA00023239"/>
    </source>
</evidence>
<evidence type="ECO:0000256" key="1">
    <source>
        <dbReference type="ARBA" id="ARBA00003294"/>
    </source>
</evidence>
<dbReference type="EMBL" id="PRLF01000001">
    <property type="protein sequence ID" value="RAW67187.1"/>
    <property type="molecule type" value="Genomic_DNA"/>
</dbReference>
<evidence type="ECO:0000313" key="21">
    <source>
        <dbReference type="EMBL" id="RGC02435.1"/>
    </source>
</evidence>
<evidence type="ECO:0000313" key="22">
    <source>
        <dbReference type="Proteomes" id="UP000219901"/>
    </source>
</evidence>
<reference evidence="25 26" key="4">
    <citation type="submission" date="2018-08" db="EMBL/GenBank/DDBJ databases">
        <title>A genome reference for cultivated species of the human gut microbiota.</title>
        <authorList>
            <person name="Zou Y."/>
            <person name="Xue W."/>
            <person name="Luo G."/>
        </authorList>
    </citation>
    <scope>NUCLEOTIDE SEQUENCE [LARGE SCALE GENOMIC DNA]</scope>
    <source>
        <strain evidence="21 26">AF29-11BH</strain>
        <strain evidence="20 25">AF31-14AC</strain>
    </source>
</reference>
<proteinExistence type="inferred from homology"/>
<dbReference type="EMBL" id="WKQM01000004">
    <property type="protein sequence ID" value="MSC50976.1"/>
    <property type="molecule type" value="Genomic_DNA"/>
</dbReference>
<comment type="pathway">
    <text evidence="2 12">Amino-acid biosynthesis; L-lysine biosynthesis via DAP pathway; (S)-tetrahydrodipicolinate from L-aspartate: step 3/4.</text>
</comment>
<dbReference type="Gene3D" id="3.20.20.70">
    <property type="entry name" value="Aldolase class I"/>
    <property type="match status" value="1"/>
</dbReference>
<dbReference type="EMBL" id="NMTV01000071">
    <property type="protein sequence ID" value="PDX71430.1"/>
    <property type="molecule type" value="Genomic_DNA"/>
</dbReference>
<evidence type="ECO:0000256" key="11">
    <source>
        <dbReference type="ARBA" id="ARBA00047836"/>
    </source>
</evidence>
<comment type="caution">
    <text evidence="17">The sequence shown here is derived from an EMBL/GenBank/DDBJ whole genome shotgun (WGS) entry which is preliminary data.</text>
</comment>
<keyword evidence="9 12" id="KW-0456">Lyase</keyword>
<dbReference type="EMBL" id="NMTW01000053">
    <property type="protein sequence ID" value="PDX74420.1"/>
    <property type="molecule type" value="Genomic_DNA"/>
</dbReference>
<keyword evidence="7 12" id="KW-0220">Diaminopimelate biosynthesis</keyword>
<evidence type="ECO:0000256" key="15">
    <source>
        <dbReference type="PIRSR" id="PIRSR001365-2"/>
    </source>
</evidence>
<evidence type="ECO:0000313" key="23">
    <source>
        <dbReference type="Proteomes" id="UP000220157"/>
    </source>
</evidence>
<gene>
    <name evidence="12" type="primary">dapA</name>
    <name evidence="19" type="ORF">C4N21_00510</name>
    <name evidence="17" type="ORF">CGS55_14705</name>
    <name evidence="18" type="ORF">CGS56_15425</name>
    <name evidence="21" type="ORF">DWZ04_00875</name>
    <name evidence="20" type="ORF">DWZ25_00660</name>
    <name evidence="16" type="ORF">GKE10_03435</name>
</gene>
<dbReference type="PANTHER" id="PTHR12128:SF66">
    <property type="entry name" value="4-HYDROXY-2-OXOGLUTARATE ALDOLASE, MITOCHONDRIAL"/>
    <property type="match status" value="1"/>
</dbReference>